<keyword evidence="2" id="KW-0449">Lipoprotein</keyword>
<evidence type="ECO:0000256" key="1">
    <source>
        <dbReference type="SAM" id="MobiDB-lite"/>
    </source>
</evidence>
<dbReference type="OrthoDB" id="1707228at2"/>
<dbReference type="EMBL" id="LOEE01000028">
    <property type="protein sequence ID" value="KXG76173.1"/>
    <property type="molecule type" value="Genomic_DNA"/>
</dbReference>
<proteinExistence type="predicted"/>
<gene>
    <name evidence="2" type="primary">yhcN</name>
    <name evidence="2" type="ORF">AN619_11300</name>
</gene>
<dbReference type="Proteomes" id="UP000070456">
    <property type="component" value="Unassembled WGS sequence"/>
</dbReference>
<dbReference type="GO" id="GO:0030435">
    <property type="term" value="P:sporulation resulting in formation of a cellular spore"/>
    <property type="evidence" value="ECO:0007669"/>
    <property type="project" value="InterPro"/>
</dbReference>
<sequence length="178" mass="19754">MRFNKYIFKAVVFFLIFSLLIVGCTPARRPVPSPTPPTTPAPETAPMKPDNTNVPNEDIGSARNIGNDMNRAMETRILREVERIEGVRNAAVLVNNNTAYIGVDLGTNVPDTRVDAIRKEVVQRVTSLEPSLGPIYVSANPDVVGRLRAYGRDIRAGRPISGFIDQIEELFRRPVPRT</sequence>
<comment type="caution">
    <text evidence="2">The sequence shown here is derived from an EMBL/GenBank/DDBJ whole genome shotgun (WGS) entry which is preliminary data.</text>
</comment>
<dbReference type="InterPro" id="IPR019076">
    <property type="entry name" value="Spore_lipoprot_YhcN/YlaJ-like"/>
</dbReference>
<dbReference type="AlphaFoldDB" id="A0A140L6J8"/>
<dbReference type="RefSeq" id="WP_068555609.1">
    <property type="nucleotide sequence ID" value="NZ_LOEE01000028.1"/>
</dbReference>
<name>A0A140L6J8_9FIRM</name>
<reference evidence="2 3" key="1">
    <citation type="submission" date="2015-12" db="EMBL/GenBank/DDBJ databases">
        <title>Draft genome sequence of the thermoanaerobe Thermotalea metallivorans, an isolate from the runoff channel of the Great Artesian Basin, Australia.</title>
        <authorList>
            <person name="Patel B.K."/>
        </authorList>
    </citation>
    <scope>NUCLEOTIDE SEQUENCE [LARGE SCALE GENOMIC DNA]</scope>
    <source>
        <strain evidence="2 3">B2-1</strain>
    </source>
</reference>
<protein>
    <submittedName>
        <fullName evidence="2">Lipoprotein YhcN</fullName>
    </submittedName>
</protein>
<feature type="compositionally biased region" description="Pro residues" evidence="1">
    <location>
        <begin position="29"/>
        <end position="40"/>
    </location>
</feature>
<keyword evidence="3" id="KW-1185">Reference proteome</keyword>
<dbReference type="PROSITE" id="PS51257">
    <property type="entry name" value="PROKAR_LIPOPROTEIN"/>
    <property type="match status" value="1"/>
</dbReference>
<organism evidence="2 3">
    <name type="scientific">Thermotalea metallivorans</name>
    <dbReference type="NCBI Taxonomy" id="520762"/>
    <lineage>
        <taxon>Bacteria</taxon>
        <taxon>Bacillati</taxon>
        <taxon>Bacillota</taxon>
        <taxon>Clostridia</taxon>
        <taxon>Peptostreptococcales</taxon>
        <taxon>Thermotaleaceae</taxon>
        <taxon>Thermotalea</taxon>
    </lineage>
</organism>
<dbReference type="STRING" id="520762.AN619_11300"/>
<dbReference type="NCBIfam" id="TIGR02898">
    <property type="entry name" value="spore_YhcN_YlaJ"/>
    <property type="match status" value="1"/>
</dbReference>
<dbReference type="InterPro" id="IPR014247">
    <property type="entry name" value="Spore_lipoprot_YhcN/YlaJ"/>
</dbReference>
<feature type="region of interest" description="Disordered" evidence="1">
    <location>
        <begin position="28"/>
        <end position="65"/>
    </location>
</feature>
<dbReference type="Pfam" id="PF09580">
    <property type="entry name" value="Spore_YhcN_YlaJ"/>
    <property type="match status" value="1"/>
</dbReference>
<evidence type="ECO:0000313" key="3">
    <source>
        <dbReference type="Proteomes" id="UP000070456"/>
    </source>
</evidence>
<evidence type="ECO:0000313" key="2">
    <source>
        <dbReference type="EMBL" id="KXG76173.1"/>
    </source>
</evidence>
<accession>A0A140L6J8</accession>